<dbReference type="GO" id="GO:0005737">
    <property type="term" value="C:cytoplasm"/>
    <property type="evidence" value="ECO:0007669"/>
    <property type="project" value="UniProtKB-SubCell"/>
</dbReference>
<evidence type="ECO:0000256" key="7">
    <source>
        <dbReference type="ARBA" id="ARBA00022801"/>
    </source>
</evidence>
<dbReference type="EMBL" id="FSRC01000001">
    <property type="protein sequence ID" value="SIN74909.1"/>
    <property type="molecule type" value="Genomic_DNA"/>
</dbReference>
<dbReference type="InterPro" id="IPR041175">
    <property type="entry name" value="VLRF1/Vms1"/>
</dbReference>
<protein>
    <recommendedName>
        <fullName evidence="10">VLRF1 domain-containing protein</fullName>
    </recommendedName>
</protein>
<keyword evidence="7" id="KW-0378">Hydrolase</keyword>
<evidence type="ECO:0000256" key="6">
    <source>
        <dbReference type="ARBA" id="ARBA00022759"/>
    </source>
</evidence>
<keyword evidence="5" id="KW-0677">Repeat</keyword>
<dbReference type="STRING" id="226505.SAMN05444394_1450"/>
<dbReference type="GO" id="GO:0016787">
    <property type="term" value="F:hydrolase activity"/>
    <property type="evidence" value="ECO:0007669"/>
    <property type="project" value="UniProtKB-KW"/>
</dbReference>
<dbReference type="PANTHER" id="PTHR16036:SF2">
    <property type="entry name" value="TRNA ENDONUCLEASE ANKZF1"/>
    <property type="match status" value="1"/>
</dbReference>
<dbReference type="RefSeq" id="WP_074224130.1">
    <property type="nucleotide sequence ID" value="NZ_FSRC01000001.1"/>
</dbReference>
<feature type="domain" description="VLRF1" evidence="10">
    <location>
        <begin position="67"/>
        <end position="207"/>
    </location>
</feature>
<keyword evidence="6" id="KW-0255">Endonuclease</keyword>
<evidence type="ECO:0000259" key="10">
    <source>
        <dbReference type="PROSITE" id="PS52044"/>
    </source>
</evidence>
<keyword evidence="4" id="KW-0540">Nuclease</keyword>
<reference evidence="12" key="1">
    <citation type="submission" date="2016-11" db="EMBL/GenBank/DDBJ databases">
        <authorList>
            <person name="Varghese N."/>
            <person name="Submissions S."/>
        </authorList>
    </citation>
    <scope>NUCLEOTIDE SEQUENCE [LARGE SCALE GENOMIC DNA]</scope>
    <source>
        <strain evidence="12">DSM 15292</strain>
    </source>
</reference>
<keyword evidence="8" id="KW-0040">ANK repeat</keyword>
<dbReference type="InterPro" id="IPR047139">
    <property type="entry name" value="ANKZ1/VMS1"/>
</dbReference>
<sequence length="238" mass="27899">MSTGNYQEINSTIFSNLQNKAIDMGLQQTYLPESHQLEFSENNEWLLKVSLPWSMEFSRTKGLLKREDYHLALVMIRAGIACMGYFHNGEMVNHKVFRAYMVRQKQGKSQIKYLKTKGKSRAGSRIRLGESEQFFEDINERLLNYSDQYPITHWGISCSKTLWPYFFGANPPPPFGKKQENLMSIPFHVQHPDFETLQEIHRKLNSFQLLISDLGRRKFDTIEGQTPPKKQDQDLEDW</sequence>
<comment type="similarity">
    <text evidence="2">Belongs to the ANKZF1/VMS1 family.</text>
</comment>
<evidence type="ECO:0000256" key="4">
    <source>
        <dbReference type="ARBA" id="ARBA00022722"/>
    </source>
</evidence>
<proteinExistence type="inferred from homology"/>
<keyword evidence="12" id="KW-1185">Reference proteome</keyword>
<evidence type="ECO:0000313" key="11">
    <source>
        <dbReference type="EMBL" id="SIN74909.1"/>
    </source>
</evidence>
<evidence type="ECO:0000313" key="12">
    <source>
        <dbReference type="Proteomes" id="UP000185221"/>
    </source>
</evidence>
<keyword evidence="3" id="KW-0963">Cytoplasm</keyword>
<gene>
    <name evidence="11" type="ORF">SAMN05444394_1450</name>
</gene>
<dbReference type="GO" id="GO:0004519">
    <property type="term" value="F:endonuclease activity"/>
    <property type="evidence" value="ECO:0007669"/>
    <property type="project" value="UniProtKB-KW"/>
</dbReference>
<evidence type="ECO:0000256" key="2">
    <source>
        <dbReference type="ARBA" id="ARBA00009262"/>
    </source>
</evidence>
<dbReference type="PROSITE" id="PS52044">
    <property type="entry name" value="VLRF1"/>
    <property type="match status" value="1"/>
</dbReference>
<evidence type="ECO:0000256" key="9">
    <source>
        <dbReference type="ARBA" id="ARBA00023054"/>
    </source>
</evidence>
<organism evidence="11 12">
    <name type="scientific">Algoriphagus halophilus</name>
    <dbReference type="NCBI Taxonomy" id="226505"/>
    <lineage>
        <taxon>Bacteria</taxon>
        <taxon>Pseudomonadati</taxon>
        <taxon>Bacteroidota</taxon>
        <taxon>Cytophagia</taxon>
        <taxon>Cytophagales</taxon>
        <taxon>Cyclobacteriaceae</taxon>
        <taxon>Algoriphagus</taxon>
    </lineage>
</organism>
<dbReference type="PANTHER" id="PTHR16036">
    <property type="entry name" value="ANKYRIN REPEAT AND ZINC FINGER DOMAIN-CONTAINING PROTEIN 1"/>
    <property type="match status" value="1"/>
</dbReference>
<evidence type="ECO:0000256" key="5">
    <source>
        <dbReference type="ARBA" id="ARBA00022737"/>
    </source>
</evidence>
<dbReference type="Proteomes" id="UP000185221">
    <property type="component" value="Unassembled WGS sequence"/>
</dbReference>
<evidence type="ECO:0000256" key="3">
    <source>
        <dbReference type="ARBA" id="ARBA00022490"/>
    </source>
</evidence>
<accession>A0A1N6DVU4</accession>
<evidence type="ECO:0000256" key="8">
    <source>
        <dbReference type="ARBA" id="ARBA00023043"/>
    </source>
</evidence>
<dbReference type="GO" id="GO:0036503">
    <property type="term" value="P:ERAD pathway"/>
    <property type="evidence" value="ECO:0007669"/>
    <property type="project" value="TreeGrafter"/>
</dbReference>
<comment type="subcellular location">
    <subcellularLocation>
        <location evidence="1">Cytoplasm</location>
    </subcellularLocation>
</comment>
<name>A0A1N6DVU4_9BACT</name>
<dbReference type="AlphaFoldDB" id="A0A1N6DVU4"/>
<evidence type="ECO:0000256" key="1">
    <source>
        <dbReference type="ARBA" id="ARBA00004496"/>
    </source>
</evidence>
<dbReference type="Pfam" id="PF18826">
    <property type="entry name" value="bVLRF1"/>
    <property type="match status" value="1"/>
</dbReference>
<keyword evidence="9" id="KW-0175">Coiled coil</keyword>